<dbReference type="Pfam" id="PF13547">
    <property type="entry name" value="GTA_TIM"/>
    <property type="match status" value="1"/>
</dbReference>
<dbReference type="OrthoDB" id="8445115at2"/>
<evidence type="ECO:0000256" key="1">
    <source>
        <dbReference type="SAM" id="MobiDB-lite"/>
    </source>
</evidence>
<accession>A0A1Y5R5N8</accession>
<dbReference type="InterPro" id="IPR032876">
    <property type="entry name" value="J_dom"/>
</dbReference>
<gene>
    <name evidence="5" type="ORF">PEL8287_00059</name>
</gene>
<name>A0A1Y5R5N8_9RHOB</name>
<dbReference type="InterPro" id="IPR056490">
    <property type="entry name" value="Rcc01698_C"/>
</dbReference>
<dbReference type="SUPFAM" id="SSF51445">
    <property type="entry name" value="(Trans)glycosidases"/>
    <property type="match status" value="1"/>
</dbReference>
<sequence length="1340" mass="144474">MATVILSAAGAAAGGAIGGSVLGVSSVALGRFAGALIGRSIDQRLMGQGSEVVESGRVSRLRLTGAGEGDAVAQVFGRMRVAGQVIWATEFREDVTVTGGSRGGGGKGRPPRPATPTRHEFSYSVSLAIALCEGEITNVARVWADGTEISRDSLNMRLYRGTRDQLPDPKIEAVEGAGNVPAYRGTAYVVIEDLELGAFGNRLPQLSFEVCRPSQSGQPGAALDPAHGIRGVAMLPGSGEYALATSPVRMNFGLGAGGLANVNSPSGKADFTTSLEAMTGELPGCRSTSLVVGWFGDDLRCGECTIRPKLEQKQFDSSNMPWTVSGLSRASAGLVARDATGKPVYGGTPTDASVIEAILGLQQAGQEVMYYPFILMEQGPGNGLPDPYSDAVDQPVLPWRGRITTSKAPGQQGSPDGTTVAETEVAAFFGTARAAHFSVTPVNGPSAPASQPNGPLDLLSFGGPTKQSPVSYSGPGEWSYRRFILHQAALCAAVGGVESFCIGSEMRGLTQVRGPDNGFPAVAQLIELAAEVRALLGPGVKIGYAADWSEYFGYQPGNGDRFFHLDPLWADGNIDFIGIDNYMPLSDWRDCTDHKDAYWGAIYDLDYLQSNIEGGEGYDWFYHSPQARAAQIRTPITDAAHNEPWIWRFKDIRNWWLNPHHERVGGERNPVPTAWLPQSKAIRFTEFGCAAVDKGSNQPNKFLDPKSSESSLPYHSDGQRDDLMQLQYLRAMIGYWGDPSNNPVSEEYGAPMVDMEHAHVWAWDARPFPYFPNNRGLWSDGENYARGHWITGRTSARTLASVVDEISTRAGLRHLDVSALHGLVRGYLVDQVGEARGALQPLMLRYGFDAVERDGALRVKLRDGEVDHVIDPDTLVRDPELAGVMEETRGSAAELAGRVRLRFVEADGDYEVIAEEAILPDDTTHAVSTSEMPLAMTRAEGRQTVERWLSEARVSTDTLRLSLPPSQLSAGAGDVLALQESGGKGLFRIDRVEQMGNAQRIEAVRVEPESYRPILIDEIAARLRPFNAPVPVAPLFLDLPLMTGEEVPHAPHVAVMADPWPGSAALYSSDSDADYRLNSILAARSSVGITETPLHPARSGLIDRGEGLIVKMRFGELESVGDDALLSGANLCAIGDGMPGGWELFQFRDAELVDIDTYILRHRLRGQLGTDAAGVSAWPPGSFVVRLDGTPPQIELAEARRGVARHYRIGPAERPVDDPSYQHAVLAFDGIGLRPYAPVHLRAKEQPGGDLRVSWVRRTRIGGDRWDTPEVPLGEESESYLVRVMQGPAVIRQEIVSTPGWVYGAVARATDALSGEYRIEVAQISASFGPGVFAGLPQTV</sequence>
<dbReference type="RefSeq" id="WP_085890353.1">
    <property type="nucleotide sequence ID" value="NZ_FWFL01000001.1"/>
</dbReference>
<proteinExistence type="predicted"/>
<evidence type="ECO:0000313" key="6">
    <source>
        <dbReference type="Proteomes" id="UP000193827"/>
    </source>
</evidence>
<feature type="domain" description="GTA TIM-barrel-like" evidence="2">
    <location>
        <begin position="478"/>
        <end position="772"/>
    </location>
</feature>
<dbReference type="InterPro" id="IPR025195">
    <property type="entry name" value="GTA_TIM_dom"/>
</dbReference>
<keyword evidence="6" id="KW-1185">Reference proteome</keyword>
<dbReference type="Gene3D" id="3.20.20.80">
    <property type="entry name" value="Glycosidases"/>
    <property type="match status" value="1"/>
</dbReference>
<dbReference type="Proteomes" id="UP000193827">
    <property type="component" value="Unassembled WGS sequence"/>
</dbReference>
<feature type="domain" description="Rcc01698-like C-terminal" evidence="4">
    <location>
        <begin position="1086"/>
        <end position="1185"/>
    </location>
</feature>
<protein>
    <recommendedName>
        <fullName evidence="7">Host specificity protein</fullName>
    </recommendedName>
</protein>
<dbReference type="InterPro" id="IPR017853">
    <property type="entry name" value="GH"/>
</dbReference>
<dbReference type="EMBL" id="FWFL01000001">
    <property type="protein sequence ID" value="SLN09640.1"/>
    <property type="molecule type" value="Genomic_DNA"/>
</dbReference>
<dbReference type="Pfam" id="PF23666">
    <property type="entry name" value="Rcc01698_C"/>
    <property type="match status" value="1"/>
</dbReference>
<organism evidence="5 6">
    <name type="scientific">Roseovarius litorisediminis</name>
    <dbReference type="NCBI Taxonomy" id="1312363"/>
    <lineage>
        <taxon>Bacteria</taxon>
        <taxon>Pseudomonadati</taxon>
        <taxon>Pseudomonadota</taxon>
        <taxon>Alphaproteobacteria</taxon>
        <taxon>Rhodobacterales</taxon>
        <taxon>Roseobacteraceae</taxon>
        <taxon>Roseovarius</taxon>
    </lineage>
</organism>
<dbReference type="CDD" id="cd19607">
    <property type="entry name" value="GTA_TIM-barrel-like"/>
    <property type="match status" value="1"/>
</dbReference>
<evidence type="ECO:0008006" key="7">
    <source>
        <dbReference type="Google" id="ProtNLM"/>
    </source>
</evidence>
<feature type="domain" description="Tip attachment protein J" evidence="3">
    <location>
        <begin position="831"/>
        <end position="993"/>
    </location>
</feature>
<feature type="region of interest" description="Disordered" evidence="1">
    <location>
        <begin position="97"/>
        <end position="118"/>
    </location>
</feature>
<dbReference type="Pfam" id="PF13550">
    <property type="entry name" value="Phage-tail_3"/>
    <property type="match status" value="1"/>
</dbReference>
<evidence type="ECO:0000313" key="5">
    <source>
        <dbReference type="EMBL" id="SLN09640.1"/>
    </source>
</evidence>
<reference evidence="5 6" key="1">
    <citation type="submission" date="2017-03" db="EMBL/GenBank/DDBJ databases">
        <authorList>
            <person name="Afonso C.L."/>
            <person name="Miller P.J."/>
            <person name="Scott M.A."/>
            <person name="Spackman E."/>
            <person name="Goraichik I."/>
            <person name="Dimitrov K.M."/>
            <person name="Suarez D.L."/>
            <person name="Swayne D.E."/>
        </authorList>
    </citation>
    <scope>NUCLEOTIDE SEQUENCE [LARGE SCALE GENOMIC DNA]</scope>
    <source>
        <strain evidence="5 6">CECT 8287</strain>
    </source>
</reference>
<evidence type="ECO:0000259" key="2">
    <source>
        <dbReference type="Pfam" id="PF13547"/>
    </source>
</evidence>
<evidence type="ECO:0000259" key="3">
    <source>
        <dbReference type="Pfam" id="PF13550"/>
    </source>
</evidence>
<evidence type="ECO:0000259" key="4">
    <source>
        <dbReference type="Pfam" id="PF23666"/>
    </source>
</evidence>